<accession>A0ABQ5MRU9</accession>
<dbReference type="PANTHER" id="PTHR43805">
    <property type="entry name" value="GLYCEROPHOSPHORYL DIESTER PHOSPHODIESTERASE"/>
    <property type="match status" value="1"/>
</dbReference>
<dbReference type="Pfam" id="PF03009">
    <property type="entry name" value="GDPD"/>
    <property type="match status" value="1"/>
</dbReference>
<dbReference type="Gene3D" id="3.20.20.190">
    <property type="entry name" value="Phosphatidylinositol (PI) phosphodiesterase"/>
    <property type="match status" value="1"/>
</dbReference>
<dbReference type="Proteomes" id="UP001209654">
    <property type="component" value="Unassembled WGS sequence"/>
</dbReference>
<evidence type="ECO:0000313" key="3">
    <source>
        <dbReference type="Proteomes" id="UP001209654"/>
    </source>
</evidence>
<evidence type="ECO:0000313" key="2">
    <source>
        <dbReference type="EMBL" id="GLB66712.1"/>
    </source>
</evidence>
<dbReference type="RefSeq" id="WP_264794855.1">
    <property type="nucleotide sequence ID" value="NZ_BRVS01000004.1"/>
</dbReference>
<dbReference type="PROSITE" id="PS51704">
    <property type="entry name" value="GP_PDE"/>
    <property type="match status" value="1"/>
</dbReference>
<feature type="domain" description="GP-PDE" evidence="1">
    <location>
        <begin position="22"/>
        <end position="258"/>
    </location>
</feature>
<name>A0ABQ5MRU9_9MICC</name>
<keyword evidence="3" id="KW-1185">Reference proteome</keyword>
<gene>
    <name evidence="2" type="ORF">AHIS1636_11510</name>
</gene>
<comment type="caution">
    <text evidence="2">The sequence shown here is derived from an EMBL/GenBank/DDBJ whole genome shotgun (WGS) entry which is preliminary data.</text>
</comment>
<protein>
    <submittedName>
        <fullName evidence="2">Glycerophosphoryl diester phosphodiesterase</fullName>
    </submittedName>
</protein>
<reference evidence="2 3" key="1">
    <citation type="journal article" date="2023" name="Int. J. Syst. Evol. Microbiol.">
        <title>Arthrobacter mangrovi sp. nov., an actinobacterium isolated from the rhizosphere of a mangrove.</title>
        <authorList>
            <person name="Hamada M."/>
            <person name="Saitou S."/>
            <person name="Enomoto N."/>
            <person name="Nanri K."/>
            <person name="Hidaka K."/>
            <person name="Miura T."/>
            <person name="Tamura T."/>
        </authorList>
    </citation>
    <scope>NUCLEOTIDE SEQUENCE [LARGE SCALE GENOMIC DNA]</scope>
    <source>
        <strain evidence="2 3">NBRC 112813</strain>
    </source>
</reference>
<dbReference type="InterPro" id="IPR017946">
    <property type="entry name" value="PLC-like_Pdiesterase_TIM-brl"/>
</dbReference>
<dbReference type="EMBL" id="BRVS01000004">
    <property type="protein sequence ID" value="GLB66712.1"/>
    <property type="molecule type" value="Genomic_DNA"/>
</dbReference>
<dbReference type="InterPro" id="IPR030395">
    <property type="entry name" value="GP_PDE_dom"/>
</dbReference>
<dbReference type="SUPFAM" id="SSF51695">
    <property type="entry name" value="PLC-like phosphodiesterases"/>
    <property type="match status" value="1"/>
</dbReference>
<proteinExistence type="predicted"/>
<evidence type="ECO:0000259" key="1">
    <source>
        <dbReference type="PROSITE" id="PS51704"/>
    </source>
</evidence>
<sequence>MTGDFPYLSNSFGGPAGSEPWPLAFAHRGFSPEGLENSMAAFEAAVELGFGYVETDVRTSADGELMVFHDDTLDRVTDGTGRLSGHTAEQLRQIRIGGVEPIPRLEDVLTRWPDLKLNVDVKDAAGGPLLAKLIEEHRAHDRILVTSFSDRRRRAAFRGLTLPAASSGGVTSLAALVGLGRVGLTRAVGRAARMHAVQVPVRYGRIIVVTPAFVRRCHAAGLKVHVWTINERAEMERLLDLGVDGIMSDRADILAQVMDERGFWPQRGRA</sequence>
<dbReference type="CDD" id="cd08561">
    <property type="entry name" value="GDPD_cytoplasmic_ScUgpQ2_like"/>
    <property type="match status" value="1"/>
</dbReference>
<dbReference type="PANTHER" id="PTHR43805:SF1">
    <property type="entry name" value="GP-PDE DOMAIN-CONTAINING PROTEIN"/>
    <property type="match status" value="1"/>
</dbReference>
<organism evidence="2 3">
    <name type="scientific">Arthrobacter mangrovi</name>
    <dbReference type="NCBI Taxonomy" id="2966350"/>
    <lineage>
        <taxon>Bacteria</taxon>
        <taxon>Bacillati</taxon>
        <taxon>Actinomycetota</taxon>
        <taxon>Actinomycetes</taxon>
        <taxon>Micrococcales</taxon>
        <taxon>Micrococcaceae</taxon>
        <taxon>Arthrobacter</taxon>
    </lineage>
</organism>